<protein>
    <submittedName>
        <fullName evidence="2">Uncharacterized protein</fullName>
    </submittedName>
</protein>
<sequence length="66" mass="6682">MNLATMQLKAGGWGRGLVAAALLIALAAVDRGLSALWPAGYGLVHPLAAIAALASLPLVAYLITRS</sequence>
<keyword evidence="1" id="KW-0472">Membrane</keyword>
<dbReference type="RefSeq" id="WP_049036313.1">
    <property type="nucleotide sequence ID" value="NZ_LR025745.1"/>
</dbReference>
<feature type="transmembrane region" description="Helical" evidence="1">
    <location>
        <begin position="43"/>
        <end position="63"/>
    </location>
</feature>
<dbReference type="AlphaFoldDB" id="A0AAJ5T9D7"/>
<keyword evidence="1" id="KW-1133">Transmembrane helix</keyword>
<dbReference type="EMBL" id="LR025745">
    <property type="protein sequence ID" value="VBB17509.1"/>
    <property type="molecule type" value="Genomic_DNA"/>
</dbReference>
<keyword evidence="3" id="KW-1185">Reference proteome</keyword>
<geneLocation type="plasmid" evidence="3">
    <name>iv</name>
</geneLocation>
<keyword evidence="1" id="KW-0812">Transmembrane</keyword>
<accession>A0AAJ5T9D7</accession>
<keyword evidence="2" id="KW-0614">Plasmid</keyword>
<reference evidence="2 3" key="1">
    <citation type="submission" date="2017-11" db="EMBL/GenBank/DDBJ databases">
        <authorList>
            <person name="Seth-Smith MB H."/>
        </authorList>
    </citation>
    <scope>NUCLEOTIDE SEQUENCE [LARGE SCALE GENOMIC DNA]</scope>
    <source>
        <strain evidence="2">E</strain>
        <plasmid evidence="3">iv</plasmid>
    </source>
</reference>
<name>A0AAJ5T9D7_9BURK</name>
<proteinExistence type="predicted"/>
<dbReference type="Proteomes" id="UP000268684">
    <property type="component" value="Plasmid IV"/>
</dbReference>
<organism evidence="2 3">
    <name type="scientific">Burkholderia stabilis</name>
    <dbReference type="NCBI Taxonomy" id="95485"/>
    <lineage>
        <taxon>Bacteria</taxon>
        <taxon>Pseudomonadati</taxon>
        <taxon>Pseudomonadota</taxon>
        <taxon>Betaproteobacteria</taxon>
        <taxon>Burkholderiales</taxon>
        <taxon>Burkholderiaceae</taxon>
        <taxon>Burkholderia</taxon>
        <taxon>Burkholderia cepacia complex</taxon>
    </lineage>
</organism>
<evidence type="ECO:0000313" key="2">
    <source>
        <dbReference type="EMBL" id="VBB17509.1"/>
    </source>
</evidence>
<gene>
    <name evidence="2" type="ORF">BSTAB16_7729</name>
</gene>
<evidence type="ECO:0000256" key="1">
    <source>
        <dbReference type="SAM" id="Phobius"/>
    </source>
</evidence>
<dbReference type="GeneID" id="39468120"/>
<evidence type="ECO:0000313" key="3">
    <source>
        <dbReference type="Proteomes" id="UP000268684"/>
    </source>
</evidence>